<gene>
    <name evidence="2" type="ORF">ERS008198_03381</name>
    <name evidence="1" type="ORF">ERS008202_00562</name>
</gene>
<reference evidence="3 4" key="1">
    <citation type="submission" date="2015-03" db="EMBL/GenBank/DDBJ databases">
        <authorList>
            <consortium name="Pathogen Informatics"/>
        </authorList>
    </citation>
    <scope>NUCLEOTIDE SEQUENCE [LARGE SCALE GENOMIC DNA]</scope>
    <source>
        <strain evidence="1 3">3476</strain>
        <strain evidence="2 4">A1104</strain>
    </source>
</reference>
<organism evidence="2 4">
    <name type="scientific">Salmonella enterica subsp. enterica serovar Bovismorbificans</name>
    <dbReference type="NCBI Taxonomy" id="58097"/>
    <lineage>
        <taxon>Bacteria</taxon>
        <taxon>Pseudomonadati</taxon>
        <taxon>Pseudomonadota</taxon>
        <taxon>Gammaproteobacteria</taxon>
        <taxon>Enterobacterales</taxon>
        <taxon>Enterobacteriaceae</taxon>
        <taxon>Salmonella</taxon>
    </lineage>
</organism>
<dbReference type="AlphaFoldDB" id="A0A655DKA6"/>
<evidence type="ECO:0000313" key="2">
    <source>
        <dbReference type="EMBL" id="CNU70647.1"/>
    </source>
</evidence>
<dbReference type="EMBL" id="CQPA01000031">
    <property type="protein sequence ID" value="CNU70647.1"/>
    <property type="molecule type" value="Genomic_DNA"/>
</dbReference>
<accession>A0A655DKA6</accession>
<dbReference type="EMBL" id="CQPC01000005">
    <property type="protein sequence ID" value="CNT67110.1"/>
    <property type="molecule type" value="Genomic_DNA"/>
</dbReference>
<proteinExistence type="predicted"/>
<sequence>MYDMPVVGFKTFGGIVGKPAFGFAINGDAVVIVKADQFAQPQRTSQRTHLMRDPLHQTAVAHKDIGVVVDNLMVRPVELCA</sequence>
<evidence type="ECO:0000313" key="4">
    <source>
        <dbReference type="Proteomes" id="UP000041314"/>
    </source>
</evidence>
<dbReference type="Proteomes" id="UP000039541">
    <property type="component" value="Unassembled WGS sequence"/>
</dbReference>
<evidence type="ECO:0000313" key="3">
    <source>
        <dbReference type="Proteomes" id="UP000039541"/>
    </source>
</evidence>
<name>A0A655DKA6_SALET</name>
<dbReference type="Proteomes" id="UP000041314">
    <property type="component" value="Unassembled WGS sequence"/>
</dbReference>
<evidence type="ECO:0000313" key="1">
    <source>
        <dbReference type="EMBL" id="CNT67110.1"/>
    </source>
</evidence>
<protein>
    <submittedName>
        <fullName evidence="2">Uncharacterized protein</fullName>
    </submittedName>
</protein>